<comment type="similarity">
    <text evidence="1 4">Belongs to the SIS family. GutQ/KpsF subfamily.</text>
</comment>
<dbReference type="PROSITE" id="PS51464">
    <property type="entry name" value="SIS"/>
    <property type="match status" value="1"/>
</dbReference>
<evidence type="ECO:0000313" key="11">
    <source>
        <dbReference type="Proteomes" id="UP000239772"/>
    </source>
</evidence>
<dbReference type="CDD" id="cd04604">
    <property type="entry name" value="CBS_pair_SIS_assoc"/>
    <property type="match status" value="1"/>
</dbReference>
<keyword evidence="2" id="KW-0677">Repeat</keyword>
<dbReference type="CDD" id="cd05014">
    <property type="entry name" value="SIS_Kpsf"/>
    <property type="match status" value="1"/>
</dbReference>
<dbReference type="InterPro" id="IPR046342">
    <property type="entry name" value="CBS_dom_sf"/>
</dbReference>
<dbReference type="GO" id="GO:0005975">
    <property type="term" value="P:carbohydrate metabolic process"/>
    <property type="evidence" value="ECO:0007669"/>
    <property type="project" value="InterPro"/>
</dbReference>
<evidence type="ECO:0000259" key="9">
    <source>
        <dbReference type="PROSITE" id="PS51464"/>
    </source>
</evidence>
<organism evidence="10 11">
    <name type="scientific">Alsobacter soli</name>
    <dbReference type="NCBI Taxonomy" id="2109933"/>
    <lineage>
        <taxon>Bacteria</taxon>
        <taxon>Pseudomonadati</taxon>
        <taxon>Pseudomonadota</taxon>
        <taxon>Alphaproteobacteria</taxon>
        <taxon>Hyphomicrobiales</taxon>
        <taxon>Alsobacteraceae</taxon>
        <taxon>Alsobacter</taxon>
    </lineage>
</organism>
<dbReference type="NCBIfam" id="TIGR00393">
    <property type="entry name" value="kpsF"/>
    <property type="match status" value="1"/>
</dbReference>
<dbReference type="GO" id="GO:0019146">
    <property type="term" value="F:arabinose-5-phosphate isomerase activity"/>
    <property type="evidence" value="ECO:0007669"/>
    <property type="project" value="UniProtKB-ARBA"/>
</dbReference>
<dbReference type="Pfam" id="PF00571">
    <property type="entry name" value="CBS"/>
    <property type="match status" value="2"/>
</dbReference>
<dbReference type="SUPFAM" id="SSF53697">
    <property type="entry name" value="SIS domain"/>
    <property type="match status" value="1"/>
</dbReference>
<dbReference type="PIRSF" id="PIRSF004692">
    <property type="entry name" value="KdsD_KpsF"/>
    <property type="match status" value="1"/>
</dbReference>
<dbReference type="Gene3D" id="3.40.50.10490">
    <property type="entry name" value="Glucose-6-phosphate isomerase like protein, domain 1"/>
    <property type="match status" value="1"/>
</dbReference>
<dbReference type="InterPro" id="IPR035474">
    <property type="entry name" value="SIS_Kpsf"/>
</dbReference>
<dbReference type="GO" id="GO:0097367">
    <property type="term" value="F:carbohydrate derivative binding"/>
    <property type="evidence" value="ECO:0007669"/>
    <property type="project" value="InterPro"/>
</dbReference>
<dbReference type="InterPro" id="IPR004800">
    <property type="entry name" value="KdsD/KpsF-type"/>
</dbReference>
<feature type="site" description="Catalytically relevant" evidence="6">
    <location>
        <position position="68"/>
    </location>
</feature>
<feature type="domain" description="CBS" evidence="8">
    <location>
        <begin position="218"/>
        <end position="281"/>
    </location>
</feature>
<protein>
    <submittedName>
        <fullName evidence="10">KpsF/GutQ family sugar-phosphate isomerase</fullName>
    </submittedName>
</protein>
<dbReference type="PANTHER" id="PTHR42745:SF1">
    <property type="entry name" value="ARABINOSE 5-PHOSPHATE ISOMERASE KDSD"/>
    <property type="match status" value="1"/>
</dbReference>
<accession>A0A2T1HZR5</accession>
<evidence type="ECO:0000259" key="8">
    <source>
        <dbReference type="PROSITE" id="PS51371"/>
    </source>
</evidence>
<dbReference type="InterPro" id="IPR050986">
    <property type="entry name" value="GutQ/KpsF_isomerases"/>
</dbReference>
<dbReference type="AlphaFoldDB" id="A0A2T1HZR5"/>
<sequence length="334" mass="34555">MSTLPNRARVAPVAASALPSALRALEAEKAGLDALLAALQNGLGGPFQAAIDLLAGATGRVIVTGMGKSGHVGRKIAATFSSTGTPAYFVHPAEASHGDLGSIQADDVILALSWSGETAELSDLVAYARRFRVGLIAITANADSALGREADVCLTLPKAREACPNGLAPTTSTTMQLALGDALAVALLEGRAFSSQDFRVFHPGGKLGAQLKQVRAVMHTGDRLPLVPRGLVMSEALVRMSQKGFGCVVVTEADGAIAGIVTDGDLRRHMQPDLMSRTVDEVMTPNPTTAPPTLLVAEALEIVETRKIGALIVAEEGKPVGLVHVLDLLRIGAA</sequence>
<feature type="site" description="Catalytically relevant" evidence="6">
    <location>
        <position position="202"/>
    </location>
</feature>
<feature type="site" description="Catalytically relevant" evidence="6">
    <location>
        <position position="161"/>
    </location>
</feature>
<dbReference type="Proteomes" id="UP000239772">
    <property type="component" value="Unassembled WGS sequence"/>
</dbReference>
<proteinExistence type="inferred from homology"/>
<dbReference type="RefSeq" id="WP_106334910.1">
    <property type="nucleotide sequence ID" value="NZ_PVZS01000001.1"/>
</dbReference>
<dbReference type="Gene3D" id="3.10.580.10">
    <property type="entry name" value="CBS-domain"/>
    <property type="match status" value="1"/>
</dbReference>
<dbReference type="PROSITE" id="PS51371">
    <property type="entry name" value="CBS"/>
    <property type="match status" value="2"/>
</dbReference>
<keyword evidence="10" id="KW-0413">Isomerase</keyword>
<keyword evidence="11" id="KW-1185">Reference proteome</keyword>
<evidence type="ECO:0000313" key="10">
    <source>
        <dbReference type="EMBL" id="PSC07125.1"/>
    </source>
</evidence>
<evidence type="ECO:0000256" key="5">
    <source>
        <dbReference type="PIRSR" id="PIRSR004692-2"/>
    </source>
</evidence>
<reference evidence="11" key="1">
    <citation type="submission" date="2018-03" db="EMBL/GenBank/DDBJ databases">
        <authorList>
            <person name="Sun L."/>
            <person name="Liu H."/>
            <person name="Chen W."/>
            <person name="Huang K."/>
            <person name="Liu W."/>
            <person name="Gao X."/>
        </authorList>
    </citation>
    <scope>NUCLEOTIDE SEQUENCE [LARGE SCALE GENOMIC DNA]</scope>
    <source>
        <strain evidence="11">SH9</strain>
    </source>
</reference>
<dbReference type="SMART" id="SM00116">
    <property type="entry name" value="CBS"/>
    <property type="match status" value="2"/>
</dbReference>
<dbReference type="PANTHER" id="PTHR42745">
    <property type="match status" value="1"/>
</dbReference>
<name>A0A2T1HZR5_9HYPH</name>
<dbReference type="FunFam" id="3.40.50.10490:FF:000011">
    <property type="entry name" value="Arabinose 5-phosphate isomerase"/>
    <property type="match status" value="1"/>
</dbReference>
<evidence type="ECO:0000256" key="4">
    <source>
        <dbReference type="PIRNR" id="PIRNR004692"/>
    </source>
</evidence>
<comment type="caution">
    <text evidence="10">The sequence shown here is derived from an EMBL/GenBank/DDBJ whole genome shotgun (WGS) entry which is preliminary data.</text>
</comment>
<dbReference type="OrthoDB" id="9762536at2"/>
<keyword evidence="5" id="KW-0479">Metal-binding</keyword>
<feature type="domain" description="CBS" evidence="8">
    <location>
        <begin position="283"/>
        <end position="334"/>
    </location>
</feature>
<dbReference type="InterPro" id="IPR000644">
    <property type="entry name" value="CBS_dom"/>
</dbReference>
<dbReference type="GO" id="GO:1901135">
    <property type="term" value="P:carbohydrate derivative metabolic process"/>
    <property type="evidence" value="ECO:0007669"/>
    <property type="project" value="InterPro"/>
</dbReference>
<evidence type="ECO:0000256" key="7">
    <source>
        <dbReference type="PROSITE-ProRule" id="PRU00703"/>
    </source>
</evidence>
<dbReference type="Pfam" id="PF01380">
    <property type="entry name" value="SIS"/>
    <property type="match status" value="1"/>
</dbReference>
<dbReference type="GO" id="GO:0046872">
    <property type="term" value="F:metal ion binding"/>
    <property type="evidence" value="ECO:0007669"/>
    <property type="project" value="UniProtKB-KW"/>
</dbReference>
<dbReference type="EMBL" id="PVZS01000001">
    <property type="protein sequence ID" value="PSC07125.1"/>
    <property type="molecule type" value="Genomic_DNA"/>
</dbReference>
<evidence type="ECO:0000256" key="6">
    <source>
        <dbReference type="PIRSR" id="PIRSR004692-3"/>
    </source>
</evidence>
<gene>
    <name evidence="10" type="ORF">SLNSH_01460</name>
</gene>
<feature type="site" description="Catalytically relevant" evidence="6">
    <location>
        <position position="120"/>
    </location>
</feature>
<dbReference type="SUPFAM" id="SSF54631">
    <property type="entry name" value="CBS-domain pair"/>
    <property type="match status" value="1"/>
</dbReference>
<evidence type="ECO:0000256" key="2">
    <source>
        <dbReference type="ARBA" id="ARBA00022737"/>
    </source>
</evidence>
<keyword evidence="3 7" id="KW-0129">CBS domain</keyword>
<evidence type="ECO:0000256" key="1">
    <source>
        <dbReference type="ARBA" id="ARBA00008165"/>
    </source>
</evidence>
<dbReference type="InterPro" id="IPR046348">
    <property type="entry name" value="SIS_dom_sf"/>
</dbReference>
<keyword evidence="5" id="KW-0862">Zinc</keyword>
<feature type="binding site" evidence="5">
    <location>
        <position position="91"/>
    </location>
    <ligand>
        <name>Zn(2+)</name>
        <dbReference type="ChEBI" id="CHEBI:29105"/>
    </ligand>
</feature>
<feature type="domain" description="SIS" evidence="9">
    <location>
        <begin position="50"/>
        <end position="193"/>
    </location>
</feature>
<evidence type="ECO:0000256" key="3">
    <source>
        <dbReference type="ARBA" id="ARBA00023122"/>
    </source>
</evidence>
<dbReference type="InterPro" id="IPR001347">
    <property type="entry name" value="SIS_dom"/>
</dbReference>